<keyword evidence="2" id="KW-1185">Reference proteome</keyword>
<reference evidence="1" key="1">
    <citation type="submission" date="2021-01" db="EMBL/GenBank/DDBJ databases">
        <authorList>
            <consortium name="Genoscope - CEA"/>
            <person name="William W."/>
        </authorList>
    </citation>
    <scope>NUCLEOTIDE SEQUENCE</scope>
</reference>
<dbReference type="OrthoDB" id="306460at2759"/>
<comment type="caution">
    <text evidence="1">The sequence shown here is derived from an EMBL/GenBank/DDBJ whole genome shotgun (WGS) entry which is preliminary data.</text>
</comment>
<accession>A0A8S1NSR1</accession>
<evidence type="ECO:0000313" key="2">
    <source>
        <dbReference type="Proteomes" id="UP000692954"/>
    </source>
</evidence>
<sequence>MDLDQKKNKLMNIYKEAQKIENKLKVQNLYSLKSILNELSKQQKKTPSTSLHTTASKRNQESKLKITNLASSPKTSYRSTLQLTKRNQWIDLINQQYQQYIQSDQISITEYRTISQMNTILISDWRQPYYHNDIQHKSNDIAIQHLKIVEMENWKEILSQKLQKRISQ</sequence>
<dbReference type="Proteomes" id="UP000692954">
    <property type="component" value="Unassembled WGS sequence"/>
</dbReference>
<dbReference type="AlphaFoldDB" id="A0A8S1NSR1"/>
<protein>
    <submittedName>
        <fullName evidence="1">Uncharacterized protein</fullName>
    </submittedName>
</protein>
<dbReference type="EMBL" id="CAJJDN010000059">
    <property type="protein sequence ID" value="CAD8092365.1"/>
    <property type="molecule type" value="Genomic_DNA"/>
</dbReference>
<proteinExistence type="predicted"/>
<evidence type="ECO:0000313" key="1">
    <source>
        <dbReference type="EMBL" id="CAD8092365.1"/>
    </source>
</evidence>
<name>A0A8S1NSR1_9CILI</name>
<organism evidence="1 2">
    <name type="scientific">Paramecium sonneborni</name>
    <dbReference type="NCBI Taxonomy" id="65129"/>
    <lineage>
        <taxon>Eukaryota</taxon>
        <taxon>Sar</taxon>
        <taxon>Alveolata</taxon>
        <taxon>Ciliophora</taxon>
        <taxon>Intramacronucleata</taxon>
        <taxon>Oligohymenophorea</taxon>
        <taxon>Peniculida</taxon>
        <taxon>Parameciidae</taxon>
        <taxon>Paramecium</taxon>
    </lineage>
</organism>
<gene>
    <name evidence="1" type="ORF">PSON_ATCC_30995.1.T0590014</name>
</gene>